<proteinExistence type="predicted"/>
<organism evidence="1">
    <name type="scientific">marine sediment metagenome</name>
    <dbReference type="NCBI Taxonomy" id="412755"/>
    <lineage>
        <taxon>unclassified sequences</taxon>
        <taxon>metagenomes</taxon>
        <taxon>ecological metagenomes</taxon>
    </lineage>
</organism>
<name>A0A0F8VE17_9ZZZZ</name>
<gene>
    <name evidence="1" type="ORF">LCGC14_3169550</name>
</gene>
<reference evidence="1" key="1">
    <citation type="journal article" date="2015" name="Nature">
        <title>Complex archaea that bridge the gap between prokaryotes and eukaryotes.</title>
        <authorList>
            <person name="Spang A."/>
            <person name="Saw J.H."/>
            <person name="Jorgensen S.L."/>
            <person name="Zaremba-Niedzwiedzka K."/>
            <person name="Martijn J."/>
            <person name="Lind A.E."/>
            <person name="van Eijk R."/>
            <person name="Schleper C."/>
            <person name="Guy L."/>
            <person name="Ettema T.J."/>
        </authorList>
    </citation>
    <scope>NUCLEOTIDE SEQUENCE</scope>
</reference>
<sequence>MVLTIDKLNLQISELGKMIDAIKDNLGNDIIKYIAQQQGKTTQLNAQISMIRIQIGELITEKQKEKEKRFLFGRYQKKPKEK</sequence>
<dbReference type="EMBL" id="LAZR01070303">
    <property type="protein sequence ID" value="KKK42758.1"/>
    <property type="molecule type" value="Genomic_DNA"/>
</dbReference>
<accession>A0A0F8VE17</accession>
<protein>
    <submittedName>
        <fullName evidence="1">Uncharacterized protein</fullName>
    </submittedName>
</protein>
<evidence type="ECO:0000313" key="1">
    <source>
        <dbReference type="EMBL" id="KKK42758.1"/>
    </source>
</evidence>
<comment type="caution">
    <text evidence="1">The sequence shown here is derived from an EMBL/GenBank/DDBJ whole genome shotgun (WGS) entry which is preliminary data.</text>
</comment>
<dbReference type="AlphaFoldDB" id="A0A0F8VE17"/>